<dbReference type="GO" id="GO:0008270">
    <property type="term" value="F:zinc ion binding"/>
    <property type="evidence" value="ECO:0007669"/>
    <property type="project" value="UniProtKB-KW"/>
</dbReference>
<dbReference type="SUPFAM" id="SSF48508">
    <property type="entry name" value="Nuclear receptor ligand-binding domain"/>
    <property type="match status" value="1"/>
</dbReference>
<keyword evidence="15" id="KW-1185">Reference proteome</keyword>
<accession>A0AAD9KN64</accession>
<dbReference type="Pfam" id="PF00105">
    <property type="entry name" value="zf-C4"/>
    <property type="match status" value="1"/>
</dbReference>
<evidence type="ECO:0000256" key="11">
    <source>
        <dbReference type="SAM" id="MobiDB-lite"/>
    </source>
</evidence>
<evidence type="ECO:0000259" key="12">
    <source>
        <dbReference type="PROSITE" id="PS51030"/>
    </source>
</evidence>
<keyword evidence="6 10" id="KW-0238">DNA-binding</keyword>
<dbReference type="Proteomes" id="UP001209878">
    <property type="component" value="Unassembled WGS sequence"/>
</dbReference>
<dbReference type="InterPro" id="IPR050234">
    <property type="entry name" value="Nuclear_hormone_rcpt_NR1"/>
</dbReference>
<keyword evidence="7 10" id="KW-0804">Transcription</keyword>
<keyword evidence="4 10" id="KW-0862">Zinc</keyword>
<dbReference type="PROSITE" id="PS51030">
    <property type="entry name" value="NUCLEAR_REC_DBD_2"/>
    <property type="match status" value="1"/>
</dbReference>
<dbReference type="SMART" id="SM00430">
    <property type="entry name" value="HOLI"/>
    <property type="match status" value="1"/>
</dbReference>
<keyword evidence="3 10" id="KW-0863">Zinc-finger</keyword>
<dbReference type="InterPro" id="IPR035500">
    <property type="entry name" value="NHR-like_dom_sf"/>
</dbReference>
<dbReference type="InterPro" id="IPR013088">
    <property type="entry name" value="Znf_NHR/GATA"/>
</dbReference>
<evidence type="ECO:0000256" key="3">
    <source>
        <dbReference type="ARBA" id="ARBA00022771"/>
    </source>
</evidence>
<dbReference type="EMBL" id="JAODUO010000869">
    <property type="protein sequence ID" value="KAK2173518.1"/>
    <property type="molecule type" value="Genomic_DNA"/>
</dbReference>
<dbReference type="Gene3D" id="3.30.50.10">
    <property type="entry name" value="Erythroid Transcription Factor GATA-1, subunit A"/>
    <property type="match status" value="1"/>
</dbReference>
<evidence type="ECO:0000256" key="10">
    <source>
        <dbReference type="RuleBase" id="RU004334"/>
    </source>
</evidence>
<proteinExistence type="inferred from homology"/>
<evidence type="ECO:0000256" key="6">
    <source>
        <dbReference type="ARBA" id="ARBA00023125"/>
    </source>
</evidence>
<dbReference type="FunFam" id="3.30.50.10:FF:000030">
    <property type="entry name" value="Nuclear Hormone Receptor family"/>
    <property type="match status" value="1"/>
</dbReference>
<evidence type="ECO:0000313" key="14">
    <source>
        <dbReference type="EMBL" id="KAK2173518.1"/>
    </source>
</evidence>
<dbReference type="SMART" id="SM00399">
    <property type="entry name" value="ZnF_C4"/>
    <property type="match status" value="1"/>
</dbReference>
<gene>
    <name evidence="14" type="ORF">NP493_870g02020</name>
</gene>
<protein>
    <submittedName>
        <fullName evidence="14">Uncharacterized protein</fullName>
    </submittedName>
</protein>
<evidence type="ECO:0000256" key="8">
    <source>
        <dbReference type="ARBA" id="ARBA00023170"/>
    </source>
</evidence>
<evidence type="ECO:0000256" key="2">
    <source>
        <dbReference type="ARBA" id="ARBA00022723"/>
    </source>
</evidence>
<evidence type="ECO:0000256" key="5">
    <source>
        <dbReference type="ARBA" id="ARBA00023015"/>
    </source>
</evidence>
<dbReference type="PANTHER" id="PTHR24082:SF506">
    <property type="entry name" value="NR LBD DOMAIN-CONTAINING PROTEIN"/>
    <property type="match status" value="1"/>
</dbReference>
<dbReference type="GO" id="GO:0005634">
    <property type="term" value="C:nucleus"/>
    <property type="evidence" value="ECO:0007669"/>
    <property type="project" value="UniProtKB-SubCell"/>
</dbReference>
<keyword evidence="5 10" id="KW-0805">Transcription regulation</keyword>
<reference evidence="14" key="1">
    <citation type="journal article" date="2023" name="Mol. Biol. Evol.">
        <title>Third-Generation Sequencing Reveals the Adaptive Role of the Epigenome in Three Deep-Sea Polychaetes.</title>
        <authorList>
            <person name="Perez M."/>
            <person name="Aroh O."/>
            <person name="Sun Y."/>
            <person name="Lan Y."/>
            <person name="Juniper S.K."/>
            <person name="Young C.R."/>
            <person name="Angers B."/>
            <person name="Qian P.Y."/>
        </authorList>
    </citation>
    <scope>NUCLEOTIDE SEQUENCE</scope>
    <source>
        <strain evidence="14">R07B-5</strain>
    </source>
</reference>
<keyword evidence="9 10" id="KW-0539">Nucleus</keyword>
<dbReference type="Pfam" id="PF00104">
    <property type="entry name" value="Hormone_recep"/>
    <property type="match status" value="1"/>
</dbReference>
<evidence type="ECO:0000256" key="4">
    <source>
        <dbReference type="ARBA" id="ARBA00022833"/>
    </source>
</evidence>
<dbReference type="PANTHER" id="PTHR24082">
    <property type="entry name" value="NUCLEAR HORMONE RECEPTOR"/>
    <property type="match status" value="1"/>
</dbReference>
<comment type="caution">
    <text evidence="14">The sequence shown here is derived from an EMBL/GenBank/DDBJ whole genome shotgun (WGS) entry which is preliminary data.</text>
</comment>
<dbReference type="CDD" id="cd06916">
    <property type="entry name" value="NR_DBD_like"/>
    <property type="match status" value="1"/>
</dbReference>
<keyword evidence="8 10" id="KW-0675">Receptor</keyword>
<dbReference type="GO" id="GO:0003700">
    <property type="term" value="F:DNA-binding transcription factor activity"/>
    <property type="evidence" value="ECO:0007669"/>
    <property type="project" value="InterPro"/>
</dbReference>
<feature type="domain" description="Nuclear receptor" evidence="12">
    <location>
        <begin position="27"/>
        <end position="102"/>
    </location>
</feature>
<dbReference type="PRINTS" id="PR00047">
    <property type="entry name" value="STROIDFINGER"/>
</dbReference>
<comment type="subcellular location">
    <subcellularLocation>
        <location evidence="10">Nucleus</location>
    </subcellularLocation>
</comment>
<dbReference type="SUPFAM" id="SSF57716">
    <property type="entry name" value="Glucocorticoid receptor-like (DNA-binding domain)"/>
    <property type="match status" value="1"/>
</dbReference>
<dbReference type="InterPro" id="IPR001723">
    <property type="entry name" value="Nuclear_hrmn_rcpt"/>
</dbReference>
<feature type="compositionally biased region" description="Polar residues" evidence="11">
    <location>
        <begin position="9"/>
        <end position="21"/>
    </location>
</feature>
<dbReference type="GO" id="GO:0043565">
    <property type="term" value="F:sequence-specific DNA binding"/>
    <property type="evidence" value="ECO:0007669"/>
    <property type="project" value="InterPro"/>
</dbReference>
<feature type="region of interest" description="Disordered" evidence="11">
    <location>
        <begin position="1"/>
        <end position="22"/>
    </location>
</feature>
<evidence type="ECO:0000313" key="15">
    <source>
        <dbReference type="Proteomes" id="UP001209878"/>
    </source>
</evidence>
<evidence type="ECO:0000256" key="1">
    <source>
        <dbReference type="ARBA" id="ARBA00005993"/>
    </source>
</evidence>
<dbReference type="PRINTS" id="PR00398">
    <property type="entry name" value="STRDHORMONER"/>
</dbReference>
<feature type="domain" description="NR LBD" evidence="13">
    <location>
        <begin position="186"/>
        <end position="418"/>
    </location>
</feature>
<dbReference type="PROSITE" id="PS00031">
    <property type="entry name" value="NUCLEAR_REC_DBD_1"/>
    <property type="match status" value="1"/>
</dbReference>
<keyword evidence="2 10" id="KW-0479">Metal-binding</keyword>
<name>A0AAD9KN64_RIDPI</name>
<sequence length="424" mass="49072">MADSDEPSSSDQGLSPRSSPVHNPVMLPPCRICNERASGFHYGVNTCEACKGFFRRSLKKKNEYKCSYDGKCDTQSSRRNTCAACRYKKCIEVGMSKSAIKTGRYTHEKKTMNIKEVKQLEQAERAALPREPSPDMVALLSKLPVQINENKYEKVIEHILTAYQEQTMHTVNFFANIKEKEATYLEEKQLYKDMFGSLKPVPAEEYIKIYQSTGLDIDGRRELVEHMIPRIENGMRRCIAFVKALPGFQSLPMEDQMSLIKISCKDMWPILYHKGFNHEHRIVTLFWGDTVDMETMCAIHGQENMEAVFTFTSCIKKLNLTDEETIILAALSIFFTDKCPLQSPKQVETMQELMTETLSYLLQKMHPERRHQLAHCLLSLRELRTLSSVFRKMEHKFVMMWGDKIDIPPLFREMWSPCSPVYDL</sequence>
<organism evidence="14 15">
    <name type="scientific">Ridgeia piscesae</name>
    <name type="common">Tubeworm</name>
    <dbReference type="NCBI Taxonomy" id="27915"/>
    <lineage>
        <taxon>Eukaryota</taxon>
        <taxon>Metazoa</taxon>
        <taxon>Spiralia</taxon>
        <taxon>Lophotrochozoa</taxon>
        <taxon>Annelida</taxon>
        <taxon>Polychaeta</taxon>
        <taxon>Sedentaria</taxon>
        <taxon>Canalipalpata</taxon>
        <taxon>Sabellida</taxon>
        <taxon>Siboglinidae</taxon>
        <taxon>Ridgeia</taxon>
    </lineage>
</organism>
<dbReference type="AlphaFoldDB" id="A0AAD9KN64"/>
<dbReference type="Gene3D" id="1.10.565.10">
    <property type="entry name" value="Retinoid X Receptor"/>
    <property type="match status" value="1"/>
</dbReference>
<evidence type="ECO:0000259" key="13">
    <source>
        <dbReference type="PROSITE" id="PS51843"/>
    </source>
</evidence>
<evidence type="ECO:0000256" key="7">
    <source>
        <dbReference type="ARBA" id="ARBA00023163"/>
    </source>
</evidence>
<dbReference type="InterPro" id="IPR000536">
    <property type="entry name" value="Nucl_hrmn_rcpt_lig-bd"/>
</dbReference>
<evidence type="ECO:0000256" key="9">
    <source>
        <dbReference type="ARBA" id="ARBA00023242"/>
    </source>
</evidence>
<dbReference type="PROSITE" id="PS51843">
    <property type="entry name" value="NR_LBD"/>
    <property type="match status" value="1"/>
</dbReference>
<dbReference type="InterPro" id="IPR001628">
    <property type="entry name" value="Znf_hrmn_rcpt"/>
</dbReference>
<comment type="similarity">
    <text evidence="1 10">Belongs to the nuclear hormone receptor family.</text>
</comment>